<protein>
    <submittedName>
        <fullName evidence="1">Uncharacterized protein</fullName>
    </submittedName>
</protein>
<dbReference type="EMBL" id="JAGKSQ010000004">
    <property type="protein sequence ID" value="MBP3951791.1"/>
    <property type="molecule type" value="Genomic_DNA"/>
</dbReference>
<dbReference type="RefSeq" id="WP_210597480.1">
    <property type="nucleotide sequence ID" value="NZ_JAGKSQ010000004.1"/>
</dbReference>
<dbReference type="AlphaFoldDB" id="A0A941APG9"/>
<accession>A0A941APG9</accession>
<gene>
    <name evidence="1" type="ORF">J7W16_11660</name>
</gene>
<evidence type="ECO:0000313" key="1">
    <source>
        <dbReference type="EMBL" id="MBP3951791.1"/>
    </source>
</evidence>
<dbReference type="Proteomes" id="UP000678228">
    <property type="component" value="Unassembled WGS sequence"/>
</dbReference>
<dbReference type="SUPFAM" id="SSF55729">
    <property type="entry name" value="Acyl-CoA N-acyltransferases (Nat)"/>
    <property type="match status" value="1"/>
</dbReference>
<evidence type="ECO:0000313" key="2">
    <source>
        <dbReference type="Proteomes" id="UP000678228"/>
    </source>
</evidence>
<keyword evidence="2" id="KW-1185">Reference proteome</keyword>
<dbReference type="InterPro" id="IPR016181">
    <property type="entry name" value="Acyl_CoA_acyltransferase"/>
</dbReference>
<comment type="caution">
    <text evidence="1">The sequence shown here is derived from an EMBL/GenBank/DDBJ whole genome shotgun (WGS) entry which is preliminary data.</text>
</comment>
<proteinExistence type="predicted"/>
<organism evidence="1 2">
    <name type="scientific">Halalkalibacter suaedae</name>
    <dbReference type="NCBI Taxonomy" id="2822140"/>
    <lineage>
        <taxon>Bacteria</taxon>
        <taxon>Bacillati</taxon>
        <taxon>Bacillota</taxon>
        <taxon>Bacilli</taxon>
        <taxon>Bacillales</taxon>
        <taxon>Bacillaceae</taxon>
        <taxon>Halalkalibacter</taxon>
    </lineage>
</organism>
<sequence length="139" mass="16021">MYSDEILIEKYNSVQNDSINQLLSICFGDDGNSKMYFERGLKSPNILCTYVALQKSEVVGGITTWKTNFHPNCTYMAIIVHPLFRDIGMENQLLKIVESNQSTDSHSKLRFMKLIILQKSFMRKVVSKRLGELTCLYLK</sequence>
<reference evidence="1" key="1">
    <citation type="submission" date="2021-03" db="EMBL/GenBank/DDBJ databases">
        <title>Bacillus suaedae sp. nov., isolated from Suaeda aralocaspica.</title>
        <authorList>
            <person name="Lei R.F.R."/>
        </authorList>
    </citation>
    <scope>NUCLEOTIDE SEQUENCE</scope>
    <source>
        <strain evidence="1">YZJH907-2</strain>
    </source>
</reference>
<name>A0A941APG9_9BACI</name>